<evidence type="ECO:0000313" key="1">
    <source>
        <dbReference type="EMBL" id="CAK5029863.1"/>
    </source>
</evidence>
<dbReference type="EMBL" id="CAVMJV010000005">
    <property type="protein sequence ID" value="CAK5029863.1"/>
    <property type="molecule type" value="Genomic_DNA"/>
</dbReference>
<gene>
    <name evidence="1" type="ORF">MENTE1834_LOCUS7040</name>
</gene>
<name>A0ACB0Y2Y1_MELEN</name>
<sequence>MILIKIFSQIFFRFLDKLLEECTSPELIKLIIVSLDYFPLLPRLDSEDWYFPRFLLENAIRKWCTKFVGSFFTLNQHYALFQINFSWKWPLNLLFLKLSDTSPKVVNLTARILLRWLSLCPIDVLIEMREQLLRAKLETLGDVGILLEVFLFDADLDTMEVDKSKLLLEIASNSLNKWNDYFYIHYNEIIAEQIRRALINNDGTNFFCFKRSKNGDFARASGQLSTSVPTHKKQKVFPPPHLYGHLTRSKVGQNLLKNRNIIGKLEAIICNFLQKGICVAQIDEVKGSLFALAQILANLPSYVIFPFSKYTQLLLECFLQQRNNSNNLPWLSIRGCAIWAINIAATSKNQLVIKTLFEFGWEFGESFDNFELKIDKNFLFSKNKFIFNYLQNNDKKQKRRIIERRKRIKSELINERNLINAIFRSNSLDSFFNNYNSTSNYFYTKQDSNSEEFCERGAANILEEKKEHHKITEKENNDLIAYRKFLAKIDNLDRQTEYYYKQINNFNNFGHVILPKNISTIFSDIFNESENKKESSCLENKKYLKFSINKKHCKFLCIFCSSPEKSKNIEEKKEEKNEEKEKTENEIRQLIYQLATQFSNTEITIKLLRIYKEQPEIFENCCLFSDVINFISDSKIISFGGRRLLYQLFWKTLSN</sequence>
<reference evidence="1" key="1">
    <citation type="submission" date="2023-11" db="EMBL/GenBank/DDBJ databases">
        <authorList>
            <person name="Poullet M."/>
        </authorList>
    </citation>
    <scope>NUCLEOTIDE SEQUENCE</scope>
    <source>
        <strain evidence="1">E1834</strain>
    </source>
</reference>
<proteinExistence type="predicted"/>
<accession>A0ACB0Y2Y1</accession>
<comment type="caution">
    <text evidence="1">The sequence shown here is derived from an EMBL/GenBank/DDBJ whole genome shotgun (WGS) entry which is preliminary data.</text>
</comment>
<organism evidence="1 2">
    <name type="scientific">Meloidogyne enterolobii</name>
    <name type="common">Root-knot nematode worm</name>
    <name type="synonym">Meloidogyne mayaguensis</name>
    <dbReference type="NCBI Taxonomy" id="390850"/>
    <lineage>
        <taxon>Eukaryota</taxon>
        <taxon>Metazoa</taxon>
        <taxon>Ecdysozoa</taxon>
        <taxon>Nematoda</taxon>
        <taxon>Chromadorea</taxon>
        <taxon>Rhabditida</taxon>
        <taxon>Tylenchina</taxon>
        <taxon>Tylenchomorpha</taxon>
        <taxon>Tylenchoidea</taxon>
        <taxon>Meloidogynidae</taxon>
        <taxon>Meloidogyninae</taxon>
        <taxon>Meloidogyne</taxon>
    </lineage>
</organism>
<keyword evidence="2" id="KW-1185">Reference proteome</keyword>
<protein>
    <submittedName>
        <fullName evidence="1">Uncharacterized protein</fullName>
    </submittedName>
</protein>
<dbReference type="Proteomes" id="UP001497535">
    <property type="component" value="Unassembled WGS sequence"/>
</dbReference>
<evidence type="ECO:0000313" key="2">
    <source>
        <dbReference type="Proteomes" id="UP001497535"/>
    </source>
</evidence>